<reference evidence="3" key="1">
    <citation type="submission" date="2020-07" db="EMBL/GenBank/DDBJ databases">
        <title>Huge and variable diversity of episymbiotic CPR bacteria and DPANN archaea in groundwater ecosystems.</title>
        <authorList>
            <person name="He C.Y."/>
            <person name="Keren R."/>
            <person name="Whittaker M."/>
            <person name="Farag I.F."/>
            <person name="Doudna J."/>
            <person name="Cate J.H.D."/>
            <person name="Banfield J.F."/>
        </authorList>
    </citation>
    <scope>NUCLEOTIDE SEQUENCE</scope>
    <source>
        <strain evidence="3">NC_groundwater_763_Ag_S-0.2um_68_21</strain>
    </source>
</reference>
<evidence type="ECO:0000313" key="3">
    <source>
        <dbReference type="EMBL" id="MBI3126977.1"/>
    </source>
</evidence>
<dbReference type="InterPro" id="IPR003692">
    <property type="entry name" value="Hydantoinase_B"/>
</dbReference>
<evidence type="ECO:0000259" key="2">
    <source>
        <dbReference type="Pfam" id="PF02538"/>
    </source>
</evidence>
<dbReference type="GO" id="GO:0017168">
    <property type="term" value="F:5-oxoprolinase (ATP-hydrolyzing) activity"/>
    <property type="evidence" value="ECO:0007669"/>
    <property type="project" value="TreeGrafter"/>
</dbReference>
<dbReference type="EMBL" id="JACPUR010000013">
    <property type="protein sequence ID" value="MBI3126977.1"/>
    <property type="molecule type" value="Genomic_DNA"/>
</dbReference>
<dbReference type="Pfam" id="PF02538">
    <property type="entry name" value="Hydantoinase_B"/>
    <property type="match status" value="1"/>
</dbReference>
<dbReference type="GO" id="GO:0005829">
    <property type="term" value="C:cytosol"/>
    <property type="evidence" value="ECO:0007669"/>
    <property type="project" value="TreeGrafter"/>
</dbReference>
<sequence>MARAAGRSRGTGPGSPRKAPPRGKKQARLDPVTLAVLSKRFEAVTTKMANTLLRTGRSGVLNLARDFSTSVVTRDCELLTGAESLPIHHLSGADLMARSMMELHPNLKRGDAFLHNSPYHGCSHPADHTILVPVIDERGAHHFTVWVKAHQADCGNGQPTTYMGHARDVYEEGALIFPPTKVQEDYRDIEDIVRLCRMRIRVPNQWHGDYLAMIGAARIGEREVLAMGREYGWEMLHAFTQEWFDYSEKIMISAIRKLPTGYSEAVSIHDAVPGTPPEGVPIKVKVRVDSEKAMIEVDLRDNPDAMPCGLNLSEACARTGAMIGIFNSIDDIVPTNSGSFRRIRVHIREGSIAGGGRHPTSMSVATTNLADRVTNPVQRAFSQIQDGIGLAECGAIFPASMGVVSGFDPRNNNEPFVNHLFLMVTGGAGAGKTDAWLTILHAGNSGMCFVDSVELDELHFPILIKTRRLLIDTEGAGRTVGAPSGFAEYGPVGGGKLEVAYVSDGAIHPAQGTRGGLDGVPSRNYRRKRSGELVELPACADIILEPGETVASYCTGGGGYGPPWERPAEKVRYDVEERWVSRGRAAEVYGVILDGTGQVDREATAARRRAMAAS</sequence>
<organism evidence="3 4">
    <name type="scientific">Tectimicrobiota bacterium</name>
    <dbReference type="NCBI Taxonomy" id="2528274"/>
    <lineage>
        <taxon>Bacteria</taxon>
        <taxon>Pseudomonadati</taxon>
        <taxon>Nitrospinota/Tectimicrobiota group</taxon>
        <taxon>Candidatus Tectimicrobiota</taxon>
    </lineage>
</organism>
<proteinExistence type="predicted"/>
<dbReference type="AlphaFoldDB" id="A0A932HZE9"/>
<name>A0A932HZE9_UNCTE</name>
<accession>A0A932HZE9</accession>
<evidence type="ECO:0000313" key="4">
    <source>
        <dbReference type="Proteomes" id="UP000782312"/>
    </source>
</evidence>
<gene>
    <name evidence="3" type="ORF">HYZ11_05165</name>
</gene>
<dbReference type="PANTHER" id="PTHR11365:SF23">
    <property type="entry name" value="HYPOTHETICAL 5-OXOPROLINASE (EUROFUNG)-RELATED"/>
    <property type="match status" value="1"/>
</dbReference>
<protein>
    <submittedName>
        <fullName evidence="3">Hydantoinase B/oxoprolinase family protein</fullName>
    </submittedName>
</protein>
<evidence type="ECO:0000256" key="1">
    <source>
        <dbReference type="SAM" id="MobiDB-lite"/>
    </source>
</evidence>
<dbReference type="InterPro" id="IPR045079">
    <property type="entry name" value="Oxoprolinase-like"/>
</dbReference>
<feature type="domain" description="Hydantoinase B/oxoprolinase" evidence="2">
    <location>
        <begin position="30"/>
        <end position="563"/>
    </location>
</feature>
<dbReference type="GO" id="GO:0006749">
    <property type="term" value="P:glutathione metabolic process"/>
    <property type="evidence" value="ECO:0007669"/>
    <property type="project" value="TreeGrafter"/>
</dbReference>
<feature type="compositionally biased region" description="Low complexity" evidence="1">
    <location>
        <begin position="1"/>
        <end position="17"/>
    </location>
</feature>
<dbReference type="Proteomes" id="UP000782312">
    <property type="component" value="Unassembled WGS sequence"/>
</dbReference>
<dbReference type="PANTHER" id="PTHR11365">
    <property type="entry name" value="5-OXOPROLINASE RELATED"/>
    <property type="match status" value="1"/>
</dbReference>
<feature type="region of interest" description="Disordered" evidence="1">
    <location>
        <begin position="1"/>
        <end position="29"/>
    </location>
</feature>
<comment type="caution">
    <text evidence="3">The sequence shown here is derived from an EMBL/GenBank/DDBJ whole genome shotgun (WGS) entry which is preliminary data.</text>
</comment>